<dbReference type="PANTHER" id="PTHR36122">
    <property type="entry name" value="NICOTINAMIDE RIBOSIDE TRANSPORTER PNUC"/>
    <property type="match status" value="1"/>
</dbReference>
<evidence type="ECO:0000256" key="7">
    <source>
        <dbReference type="ARBA" id="ARBA00022692"/>
    </source>
</evidence>
<comment type="subcellular location">
    <subcellularLocation>
        <location evidence="2">Cell membrane</location>
        <topology evidence="2">Multi-pass membrane protein</topology>
    </subcellularLocation>
</comment>
<feature type="transmembrane region" description="Helical" evidence="10">
    <location>
        <begin position="24"/>
        <end position="44"/>
    </location>
</feature>
<dbReference type="AlphaFoldDB" id="A0A084E9P7"/>
<feature type="transmembrane region" description="Helical" evidence="10">
    <location>
        <begin position="89"/>
        <end position="107"/>
    </location>
</feature>
<evidence type="ECO:0000313" key="12">
    <source>
        <dbReference type="Proteomes" id="UP000028534"/>
    </source>
</evidence>
<evidence type="ECO:0000256" key="5">
    <source>
        <dbReference type="ARBA" id="ARBA00022448"/>
    </source>
</evidence>
<feature type="transmembrane region" description="Helical" evidence="10">
    <location>
        <begin position="163"/>
        <end position="180"/>
    </location>
</feature>
<dbReference type="STRING" id="13690.AX777_08605"/>
<name>A0A084E9P7_SPHYA</name>
<dbReference type="GO" id="GO:0005886">
    <property type="term" value="C:plasma membrane"/>
    <property type="evidence" value="ECO:0007669"/>
    <property type="project" value="UniProtKB-SubCell"/>
</dbReference>
<dbReference type="NCBIfam" id="TIGR01528">
    <property type="entry name" value="NMN_trans_PnuC"/>
    <property type="match status" value="1"/>
</dbReference>
<keyword evidence="7 10" id="KW-0812">Transmembrane</keyword>
<sequence length="189" mass="20819">MTIIEWVAAALGLVNVVLVARRSLWNYPFGIAMVALYFFVFFEAKLYSDALLQIFFLVINAYGWWNWGHSEKVADGGIAVARISVPARLAWIAGTALASLAWGMGMARFTDAAAPFADAMIAGMSVAAQILQSQRKVESWVLWVAVDALATGLFWSRGLIATSILYALFFFIALWGLIAWRRTMDQAAA</sequence>
<evidence type="ECO:0000256" key="4">
    <source>
        <dbReference type="ARBA" id="ARBA00017522"/>
    </source>
</evidence>
<comment type="similarity">
    <text evidence="3">Belongs to the nicotinamide ribonucleoside (NR) uptake permease (TC 4.B.1) family.</text>
</comment>
<evidence type="ECO:0000313" key="11">
    <source>
        <dbReference type="EMBL" id="KEZ14689.1"/>
    </source>
</evidence>
<evidence type="ECO:0000256" key="6">
    <source>
        <dbReference type="ARBA" id="ARBA00022475"/>
    </source>
</evidence>
<dbReference type="GO" id="GO:0034257">
    <property type="term" value="F:nicotinamide riboside transmembrane transporter activity"/>
    <property type="evidence" value="ECO:0007669"/>
    <property type="project" value="InterPro"/>
</dbReference>
<keyword evidence="5" id="KW-0813">Transport</keyword>
<dbReference type="Proteomes" id="UP000028534">
    <property type="component" value="Unassembled WGS sequence"/>
</dbReference>
<evidence type="ECO:0000256" key="3">
    <source>
        <dbReference type="ARBA" id="ARBA00006669"/>
    </source>
</evidence>
<protein>
    <recommendedName>
        <fullName evidence="4">Nicotinamide riboside transporter PnuC</fullName>
    </recommendedName>
</protein>
<gene>
    <name evidence="11" type="ORF">CP98_04697</name>
</gene>
<feature type="transmembrane region" description="Helical" evidence="10">
    <location>
        <begin position="50"/>
        <end position="68"/>
    </location>
</feature>
<comment type="function">
    <text evidence="1">Required for nicotinamide riboside transport across the inner membrane.</text>
</comment>
<dbReference type="Pfam" id="PF04973">
    <property type="entry name" value="NMN_transporter"/>
    <property type="match status" value="1"/>
</dbReference>
<evidence type="ECO:0000256" key="2">
    <source>
        <dbReference type="ARBA" id="ARBA00004651"/>
    </source>
</evidence>
<dbReference type="RefSeq" id="WP_037522421.1">
    <property type="nucleotide sequence ID" value="NZ_JGVR01000048.1"/>
</dbReference>
<evidence type="ECO:0000256" key="1">
    <source>
        <dbReference type="ARBA" id="ARBA00002672"/>
    </source>
</evidence>
<dbReference type="InterPro" id="IPR006419">
    <property type="entry name" value="NMN_transpt_PnuC"/>
</dbReference>
<keyword evidence="9 10" id="KW-0472">Membrane</keyword>
<dbReference type="eggNOG" id="COG3201">
    <property type="taxonomic scope" value="Bacteria"/>
</dbReference>
<organism evidence="11 12">
    <name type="scientific">Sphingobium yanoikuyae</name>
    <name type="common">Sphingomonas yanoikuyae</name>
    <dbReference type="NCBI Taxonomy" id="13690"/>
    <lineage>
        <taxon>Bacteria</taxon>
        <taxon>Pseudomonadati</taxon>
        <taxon>Pseudomonadota</taxon>
        <taxon>Alphaproteobacteria</taxon>
        <taxon>Sphingomonadales</taxon>
        <taxon>Sphingomonadaceae</taxon>
        <taxon>Sphingobium</taxon>
    </lineage>
</organism>
<evidence type="ECO:0000256" key="10">
    <source>
        <dbReference type="SAM" id="Phobius"/>
    </source>
</evidence>
<evidence type="ECO:0000256" key="8">
    <source>
        <dbReference type="ARBA" id="ARBA00022989"/>
    </source>
</evidence>
<accession>A0A084E9P7</accession>
<dbReference type="EMBL" id="JGVR01000048">
    <property type="protein sequence ID" value="KEZ14689.1"/>
    <property type="molecule type" value="Genomic_DNA"/>
</dbReference>
<keyword evidence="6" id="KW-1003">Cell membrane</keyword>
<dbReference type="PATRIC" id="fig|13690.10.peg.4843"/>
<proteinExistence type="inferred from homology"/>
<comment type="caution">
    <text evidence="11">The sequence shown here is derived from an EMBL/GenBank/DDBJ whole genome shotgun (WGS) entry which is preliminary data.</text>
</comment>
<evidence type="ECO:0000256" key="9">
    <source>
        <dbReference type="ARBA" id="ARBA00023136"/>
    </source>
</evidence>
<dbReference type="PANTHER" id="PTHR36122:SF2">
    <property type="entry name" value="NICOTINAMIDE RIBOSIDE TRANSPORTER PNUC"/>
    <property type="match status" value="1"/>
</dbReference>
<reference evidence="11 12" key="1">
    <citation type="submission" date="2014-03" db="EMBL/GenBank/DDBJ databases">
        <title>Genome sequence of Sphingobium yanoikuyae B1.</title>
        <authorList>
            <person name="Gan H.M."/>
            <person name="Gan H.Y."/>
            <person name="Savka M.A."/>
        </authorList>
    </citation>
    <scope>NUCLEOTIDE SEQUENCE [LARGE SCALE GENOMIC DNA]</scope>
    <source>
        <strain evidence="11 12">B1</strain>
    </source>
</reference>
<keyword evidence="8 10" id="KW-1133">Transmembrane helix</keyword>